<dbReference type="STRING" id="1513793.SAMN06296036_106207"/>
<dbReference type="EMBL" id="FWZT01000006">
    <property type="protein sequence ID" value="SMF18817.1"/>
    <property type="molecule type" value="Genomic_DNA"/>
</dbReference>
<gene>
    <name evidence="1" type="ORF">SAMN06296036_106207</name>
</gene>
<dbReference type="AlphaFoldDB" id="A0A1Y6BNE2"/>
<dbReference type="RefSeq" id="WP_132317741.1">
    <property type="nucleotide sequence ID" value="NZ_FWZT01000006.1"/>
</dbReference>
<dbReference type="Proteomes" id="UP000192907">
    <property type="component" value="Unassembled WGS sequence"/>
</dbReference>
<accession>A0A1Y6BNE2</accession>
<proteinExistence type="predicted"/>
<keyword evidence="2" id="KW-1185">Reference proteome</keyword>
<evidence type="ECO:0008006" key="3">
    <source>
        <dbReference type="Google" id="ProtNLM"/>
    </source>
</evidence>
<dbReference type="OrthoDB" id="9986843at2"/>
<reference evidence="2" key="1">
    <citation type="submission" date="2017-04" db="EMBL/GenBank/DDBJ databases">
        <authorList>
            <person name="Varghese N."/>
            <person name="Submissions S."/>
        </authorList>
    </citation>
    <scope>NUCLEOTIDE SEQUENCE [LARGE SCALE GENOMIC DNA]</scope>
    <source>
        <strain evidence="2">RKEM611</strain>
    </source>
</reference>
<sequence>MRFVFHSLFFLLITDGVMAHTSNTRAGRFTGALFLMDTEYENENNTEFDVEGQMLVGGMNTMVSPQFTVGGGLGLLIDGELGNALSFDDGSGFRIFFDGRYMLKKAGAIEFAMTGNLTHDRFTFESGDTELDWSMTDLKLGGLAIHRAGRASIYGGLDAVLYSDGQSEVGDASADAERNDRINLRVGGSFALDRSMDLRADIFLLGEKSIQIGVDMYI</sequence>
<organism evidence="1 2">
    <name type="scientific">Pseudobacteriovorax antillogorgiicola</name>
    <dbReference type="NCBI Taxonomy" id="1513793"/>
    <lineage>
        <taxon>Bacteria</taxon>
        <taxon>Pseudomonadati</taxon>
        <taxon>Bdellovibrionota</taxon>
        <taxon>Oligoflexia</taxon>
        <taxon>Oligoflexales</taxon>
        <taxon>Pseudobacteriovoracaceae</taxon>
        <taxon>Pseudobacteriovorax</taxon>
    </lineage>
</organism>
<name>A0A1Y6BNE2_9BACT</name>
<protein>
    <recommendedName>
        <fullName evidence="3">Outer membrane protein beta-barrel domain-containing protein</fullName>
    </recommendedName>
</protein>
<evidence type="ECO:0000313" key="2">
    <source>
        <dbReference type="Proteomes" id="UP000192907"/>
    </source>
</evidence>
<evidence type="ECO:0000313" key="1">
    <source>
        <dbReference type="EMBL" id="SMF18817.1"/>
    </source>
</evidence>